<organism evidence="1 2">
    <name type="scientific">Pristionchus mayeri</name>
    <dbReference type="NCBI Taxonomy" id="1317129"/>
    <lineage>
        <taxon>Eukaryota</taxon>
        <taxon>Metazoa</taxon>
        <taxon>Ecdysozoa</taxon>
        <taxon>Nematoda</taxon>
        <taxon>Chromadorea</taxon>
        <taxon>Rhabditida</taxon>
        <taxon>Rhabditina</taxon>
        <taxon>Diplogasteromorpha</taxon>
        <taxon>Diplogasteroidea</taxon>
        <taxon>Neodiplogasteridae</taxon>
        <taxon>Pristionchus</taxon>
    </lineage>
</organism>
<gene>
    <name evidence="1" type="ORF">PMAYCL1PPCAC_11574</name>
</gene>
<dbReference type="EMBL" id="BTRK01000003">
    <property type="protein sequence ID" value="GMR41379.1"/>
    <property type="molecule type" value="Genomic_DNA"/>
</dbReference>
<evidence type="ECO:0000313" key="2">
    <source>
        <dbReference type="Proteomes" id="UP001328107"/>
    </source>
</evidence>
<name>A0AAN4ZK67_9BILA</name>
<comment type="caution">
    <text evidence="1">The sequence shown here is derived from an EMBL/GenBank/DDBJ whole genome shotgun (WGS) entry which is preliminary data.</text>
</comment>
<feature type="non-terminal residue" evidence="1">
    <location>
        <position position="1"/>
    </location>
</feature>
<dbReference type="Proteomes" id="UP001328107">
    <property type="component" value="Unassembled WGS sequence"/>
</dbReference>
<accession>A0AAN4ZK67</accession>
<sequence>VVLFIAFGPSRCGFTVQSALDDLVTELSGINTALQTMSQVLNGIQQSVHTNEHLHHELHQANKVLKALHISIDPNATDLYTTKAPPVHSWRRGHNRASSESHLSASFIVAIVTFAMIYPC</sequence>
<proteinExistence type="predicted"/>
<reference evidence="2" key="1">
    <citation type="submission" date="2022-10" db="EMBL/GenBank/DDBJ databases">
        <title>Genome assembly of Pristionchus species.</title>
        <authorList>
            <person name="Yoshida K."/>
            <person name="Sommer R.J."/>
        </authorList>
    </citation>
    <scope>NUCLEOTIDE SEQUENCE [LARGE SCALE GENOMIC DNA]</scope>
    <source>
        <strain evidence="2">RS5460</strain>
    </source>
</reference>
<dbReference type="AlphaFoldDB" id="A0AAN4ZK67"/>
<evidence type="ECO:0000313" key="1">
    <source>
        <dbReference type="EMBL" id="GMR41379.1"/>
    </source>
</evidence>
<protein>
    <submittedName>
        <fullName evidence="1">Uncharacterized protein</fullName>
    </submittedName>
</protein>
<keyword evidence="2" id="KW-1185">Reference proteome</keyword>